<dbReference type="GO" id="GO:0005634">
    <property type="term" value="C:nucleus"/>
    <property type="evidence" value="ECO:0007669"/>
    <property type="project" value="UniProtKB-SubCell"/>
</dbReference>
<dbReference type="Ensembl" id="ENSSMAT00000053080.1">
    <property type="protein sequence ID" value="ENSSMAP00000069760.1"/>
    <property type="gene ID" value="ENSSMAG00000007298.2"/>
</dbReference>
<dbReference type="AlphaFoldDB" id="A0A8D3EDA1"/>
<keyword evidence="7 12" id="KW-0805">Transcription regulation</keyword>
<reference evidence="16" key="1">
    <citation type="submission" date="2023-05" db="EMBL/GenBank/DDBJ databases">
        <title>High-quality long-read genome of Scophthalmus maximus.</title>
        <authorList>
            <person name="Lien S."/>
            <person name="Martinez P."/>
        </authorList>
    </citation>
    <scope>NUCLEOTIDE SEQUENCE [LARGE SCALE GENOMIC DNA]</scope>
</reference>
<organism evidence="16 17">
    <name type="scientific">Scophthalmus maximus</name>
    <name type="common">Turbot</name>
    <name type="synonym">Psetta maxima</name>
    <dbReference type="NCBI Taxonomy" id="52904"/>
    <lineage>
        <taxon>Eukaryota</taxon>
        <taxon>Metazoa</taxon>
        <taxon>Chordata</taxon>
        <taxon>Craniata</taxon>
        <taxon>Vertebrata</taxon>
        <taxon>Euteleostomi</taxon>
        <taxon>Actinopterygii</taxon>
        <taxon>Neopterygii</taxon>
        <taxon>Teleostei</taxon>
        <taxon>Neoteleostei</taxon>
        <taxon>Acanthomorphata</taxon>
        <taxon>Carangaria</taxon>
        <taxon>Pleuronectiformes</taxon>
        <taxon>Pleuronectoidei</taxon>
        <taxon>Scophthalmidae</taxon>
        <taxon>Scophthalmus</taxon>
    </lineage>
</organism>
<feature type="domain" description="C2H2-type" evidence="15">
    <location>
        <begin position="442"/>
        <end position="469"/>
    </location>
</feature>
<keyword evidence="10 12" id="KW-0539">Nucleus</keyword>
<feature type="compositionally biased region" description="Basic residues" evidence="13">
    <location>
        <begin position="487"/>
        <end position="497"/>
    </location>
</feature>
<evidence type="ECO:0000256" key="1">
    <source>
        <dbReference type="ARBA" id="ARBA00004123"/>
    </source>
</evidence>
<dbReference type="GeneTree" id="ENSGT00940000160355"/>
<dbReference type="InterPro" id="IPR035810">
    <property type="entry name" value="PEBP_euk"/>
</dbReference>
<keyword evidence="6 12" id="KW-0862">Zinc</keyword>
<dbReference type="InterPro" id="IPR036610">
    <property type="entry name" value="PEBP-like_sf"/>
</dbReference>
<evidence type="ECO:0000256" key="13">
    <source>
        <dbReference type="SAM" id="MobiDB-lite"/>
    </source>
</evidence>
<feature type="chain" id="PRO_5034484097" evidence="14">
    <location>
        <begin position="25"/>
        <end position="526"/>
    </location>
</feature>
<dbReference type="InterPro" id="IPR021849">
    <property type="entry name" value="EGR_N"/>
</dbReference>
<evidence type="ECO:0000259" key="15">
    <source>
        <dbReference type="PROSITE" id="PS50157"/>
    </source>
</evidence>
<evidence type="ECO:0000256" key="7">
    <source>
        <dbReference type="ARBA" id="ARBA00023015"/>
    </source>
</evidence>
<dbReference type="GO" id="GO:0000981">
    <property type="term" value="F:DNA-binding transcription factor activity, RNA polymerase II-specific"/>
    <property type="evidence" value="ECO:0007669"/>
    <property type="project" value="TreeGrafter"/>
</dbReference>
<feature type="domain" description="C2H2-type" evidence="15">
    <location>
        <begin position="412"/>
        <end position="441"/>
    </location>
</feature>
<dbReference type="Pfam" id="PF01161">
    <property type="entry name" value="PBP"/>
    <property type="match status" value="1"/>
</dbReference>
<dbReference type="PROSITE" id="PS50157">
    <property type="entry name" value="ZINC_FINGER_C2H2_2"/>
    <property type="match status" value="3"/>
</dbReference>
<evidence type="ECO:0000256" key="6">
    <source>
        <dbReference type="ARBA" id="ARBA00022833"/>
    </source>
</evidence>
<dbReference type="FunFam" id="3.30.160.60:FF:000324">
    <property type="entry name" value="Early growth response protein 4"/>
    <property type="match status" value="1"/>
</dbReference>
<dbReference type="Pfam" id="PF11928">
    <property type="entry name" value="DUF3446"/>
    <property type="match status" value="1"/>
</dbReference>
<feature type="signal peptide" evidence="14">
    <location>
        <begin position="1"/>
        <end position="24"/>
    </location>
</feature>
<name>A0A8D3EDA1_SCOMX</name>
<keyword evidence="9 12" id="KW-0804">Transcription</keyword>
<accession>A0A8D3EDA1</accession>
<dbReference type="CDD" id="cd00866">
    <property type="entry name" value="PEBP_euk"/>
    <property type="match status" value="1"/>
</dbReference>
<dbReference type="FunFam" id="3.30.160.60:FF:000392">
    <property type="entry name" value="early growth response protein 3"/>
    <property type="match status" value="1"/>
</dbReference>
<dbReference type="FunFam" id="3.30.160.60:FF:000733">
    <property type="entry name" value="Zinc finger protein 236 variant"/>
    <property type="match status" value="1"/>
</dbReference>
<evidence type="ECO:0000256" key="9">
    <source>
        <dbReference type="ARBA" id="ARBA00023163"/>
    </source>
</evidence>
<dbReference type="SMART" id="SM00355">
    <property type="entry name" value="ZnF_C2H2"/>
    <property type="match status" value="3"/>
</dbReference>
<evidence type="ECO:0000256" key="11">
    <source>
        <dbReference type="PROSITE-ProRule" id="PRU00042"/>
    </source>
</evidence>
<dbReference type="GO" id="GO:0000978">
    <property type="term" value="F:RNA polymerase II cis-regulatory region sequence-specific DNA binding"/>
    <property type="evidence" value="ECO:0007669"/>
    <property type="project" value="TreeGrafter"/>
</dbReference>
<feature type="region of interest" description="Disordered" evidence="13">
    <location>
        <begin position="374"/>
        <end position="413"/>
    </location>
</feature>
<keyword evidence="14" id="KW-0732">Signal</keyword>
<proteinExistence type="inferred from homology"/>
<feature type="compositionally biased region" description="Low complexity" evidence="13">
    <location>
        <begin position="375"/>
        <end position="386"/>
    </location>
</feature>
<evidence type="ECO:0000256" key="4">
    <source>
        <dbReference type="ARBA" id="ARBA00022737"/>
    </source>
</evidence>
<dbReference type="Gene3D" id="3.30.160.60">
    <property type="entry name" value="Classic Zinc Finger"/>
    <property type="match status" value="3"/>
</dbReference>
<dbReference type="GO" id="GO:0008270">
    <property type="term" value="F:zinc ion binding"/>
    <property type="evidence" value="ECO:0007669"/>
    <property type="project" value="UniProtKB-KW"/>
</dbReference>
<dbReference type="SUPFAM" id="SSF49777">
    <property type="entry name" value="PEBP-like"/>
    <property type="match status" value="1"/>
</dbReference>
<dbReference type="SUPFAM" id="SSF57667">
    <property type="entry name" value="beta-beta-alpha zinc fingers"/>
    <property type="match status" value="2"/>
</dbReference>
<comment type="similarity">
    <text evidence="2 12">Belongs to the EGR C2H2-type zinc-finger protein family.</text>
</comment>
<protein>
    <submittedName>
        <fullName evidence="16">Early growth response 3</fullName>
    </submittedName>
</protein>
<keyword evidence="4" id="KW-0677">Repeat</keyword>
<feature type="compositionally biased region" description="Low complexity" evidence="13">
    <location>
        <begin position="504"/>
        <end position="526"/>
    </location>
</feature>
<dbReference type="PANTHER" id="PTHR23235">
    <property type="entry name" value="KRUEPPEL-LIKE TRANSCRIPTION FACTOR"/>
    <property type="match status" value="1"/>
</dbReference>
<dbReference type="InterPro" id="IPR013087">
    <property type="entry name" value="Znf_C2H2_type"/>
</dbReference>
<evidence type="ECO:0000256" key="14">
    <source>
        <dbReference type="SAM" id="SignalP"/>
    </source>
</evidence>
<dbReference type="Proteomes" id="UP000694558">
    <property type="component" value="Chromosome 9"/>
</dbReference>
<evidence type="ECO:0000256" key="3">
    <source>
        <dbReference type="ARBA" id="ARBA00022723"/>
    </source>
</evidence>
<evidence type="ECO:0000313" key="16">
    <source>
        <dbReference type="Ensembl" id="ENSSMAP00000069760.1"/>
    </source>
</evidence>
<dbReference type="PANTHER" id="PTHR23235:SF147">
    <property type="entry name" value="EARLY GROWTH RESPONSE PROTEIN 3"/>
    <property type="match status" value="1"/>
</dbReference>
<evidence type="ECO:0000256" key="8">
    <source>
        <dbReference type="ARBA" id="ARBA00023125"/>
    </source>
</evidence>
<keyword evidence="8 12" id="KW-0238">DNA-binding</keyword>
<dbReference type="InterPro" id="IPR036236">
    <property type="entry name" value="Znf_C2H2_sf"/>
</dbReference>
<dbReference type="PROSITE" id="PS00028">
    <property type="entry name" value="ZINC_FINGER_C2H2_1"/>
    <property type="match status" value="3"/>
</dbReference>
<feature type="region of interest" description="Disordered" evidence="13">
    <location>
        <begin position="484"/>
        <end position="526"/>
    </location>
</feature>
<dbReference type="InterPro" id="IPR008914">
    <property type="entry name" value="PEBP"/>
</dbReference>
<evidence type="ECO:0000256" key="12">
    <source>
        <dbReference type="RuleBase" id="RU363046"/>
    </source>
</evidence>
<feature type="domain" description="C2H2-type" evidence="15">
    <location>
        <begin position="470"/>
        <end position="497"/>
    </location>
</feature>
<sequence>MAVPGPVVVLSMWILGLVHVETTADTLSSLDASFCHGGLEVIYPELDIDECLIIPKVRKLREKVSTVWKAPQVYFSGAHKRKMYVLVMVDPDAPHRTNPASAYWRHWLVADIQGDALTKGQLQGTTLTDYYPPTPPHKSGFHRYQFMLFEKLPDAPVSLTEQETSSRDNIMDLGMGSEKATAEIQYGSSFQSNRSGQTVTYLGKFAFDTPPSGGIGGSGWCSDNNIISLVSAGILGVSPSPGTVTTQTSSSAASMGGQTSDMEQVYGPPLPAYSTCSDLYQDQVSFHHSPATSTALAYPGNDYHSTSKASMDGSLFSMIPDYNLFHHQGEVGVMEHKPFQTMDPIRVNPPPITPLETIRAFKDKQQIHPGYIGGQQHPPQHHQPPQTLTLKPIRPRKYPNRPSKTPVHERPHACPAENCDRRFSRSDELTRHLRIHTGHKPFQCRICMRSFSRSDHLTTHIRTHTGEKPFSCEFCGRKFARSDERKRHAKVHLKQKDKKAVDKSSGAAGSHSSPPSSCGGPTVGTS</sequence>
<dbReference type="Gene3D" id="3.90.280.10">
    <property type="entry name" value="PEBP-like"/>
    <property type="match status" value="1"/>
</dbReference>
<reference evidence="16" key="2">
    <citation type="submission" date="2025-08" db="UniProtKB">
        <authorList>
            <consortium name="Ensembl"/>
        </authorList>
    </citation>
    <scope>IDENTIFICATION</scope>
</reference>
<gene>
    <name evidence="16" type="primary">LOC118314266</name>
</gene>
<evidence type="ECO:0000256" key="5">
    <source>
        <dbReference type="ARBA" id="ARBA00022771"/>
    </source>
</evidence>
<keyword evidence="3 12" id="KW-0479">Metal-binding</keyword>
<evidence type="ECO:0000256" key="2">
    <source>
        <dbReference type="ARBA" id="ARBA00005682"/>
    </source>
</evidence>
<comment type="subcellular location">
    <subcellularLocation>
        <location evidence="1 12">Nucleus</location>
    </subcellularLocation>
</comment>
<evidence type="ECO:0000256" key="10">
    <source>
        <dbReference type="ARBA" id="ARBA00023242"/>
    </source>
</evidence>
<keyword evidence="5 11" id="KW-0863">Zinc-finger</keyword>
<evidence type="ECO:0000313" key="17">
    <source>
        <dbReference type="Proteomes" id="UP000694558"/>
    </source>
</evidence>
<dbReference type="Pfam" id="PF00096">
    <property type="entry name" value="zf-C2H2"/>
    <property type="match status" value="3"/>
</dbReference>